<evidence type="ECO:0000313" key="2">
    <source>
        <dbReference type="EMBL" id="KAA3769506.1"/>
    </source>
</evidence>
<gene>
    <name evidence="2" type="ORF">F3F73_03555</name>
</gene>
<evidence type="ECO:0000256" key="1">
    <source>
        <dbReference type="SAM" id="MobiDB-lite"/>
    </source>
</evidence>
<organism evidence="2 3">
    <name type="scientific">Bacteroides salyersiae</name>
    <dbReference type="NCBI Taxonomy" id="291644"/>
    <lineage>
        <taxon>Bacteria</taxon>
        <taxon>Pseudomonadati</taxon>
        <taxon>Bacteroidota</taxon>
        <taxon>Bacteroidia</taxon>
        <taxon>Bacteroidales</taxon>
        <taxon>Bacteroidaceae</taxon>
        <taxon>Bacteroides</taxon>
    </lineage>
</organism>
<dbReference type="Proteomes" id="UP000422221">
    <property type="component" value="Unassembled WGS sequence"/>
</dbReference>
<feature type="compositionally biased region" description="Polar residues" evidence="1">
    <location>
        <begin position="385"/>
        <end position="396"/>
    </location>
</feature>
<sequence length="396" mass="44539">MLYSHVPVLFYLHLRFTNHDFICTNIIIHQQFLDNKCPSKKLIPTFVAYSQTKMKLRFTALILLPAIFIIASCSNDENADYPEIQETTSQISLAIEPSIEQSEIPMVRASSSTSRGLYAINVYWQGKGLTSYQPYVSGLFNDVSQIDISLIDGYKYRFDCSFLEESELPYSISENGITKYGRPFALAKDGNIYAPVTNKLTVSLTPFDTNTQFYQGAYSGNTETEEGVVLPYPSNHRYYGSNTVDLTRTTESHVIVNIELRRAYCNLLFESKDIPQGDKIEVTLSGTNRAFYITGTGGKNIIQSEEHLLALNKTADRWGGAINASESVGITVQYYSSTTHEWRLIYQNSPSITLKRNKRNIIKFVNIDQATGEGNIHMGEGEITGSPTDSEYQEIS</sequence>
<evidence type="ECO:0000313" key="3">
    <source>
        <dbReference type="Proteomes" id="UP000422221"/>
    </source>
</evidence>
<comment type="caution">
    <text evidence="2">The sequence shown here is derived from an EMBL/GenBank/DDBJ whole genome shotgun (WGS) entry which is preliminary data.</text>
</comment>
<proteinExistence type="predicted"/>
<dbReference type="EMBL" id="VWMK01000002">
    <property type="protein sequence ID" value="KAA3769506.1"/>
    <property type="molecule type" value="Genomic_DNA"/>
</dbReference>
<name>A0A7J4XNE3_9BACE</name>
<feature type="region of interest" description="Disordered" evidence="1">
    <location>
        <begin position="375"/>
        <end position="396"/>
    </location>
</feature>
<dbReference type="AlphaFoldDB" id="A0A7J4XNE3"/>
<accession>A0A7J4XNE3</accession>
<reference evidence="2 3" key="1">
    <citation type="journal article" date="2019" name="Nat. Med.">
        <title>A library of human gut bacterial isolates paired with longitudinal multiomics data enables mechanistic microbiome research.</title>
        <authorList>
            <person name="Poyet M."/>
            <person name="Groussin M."/>
            <person name="Gibbons S.M."/>
            <person name="Avila-Pacheco J."/>
            <person name="Jiang X."/>
            <person name="Kearney S.M."/>
            <person name="Perrotta A.R."/>
            <person name="Berdy B."/>
            <person name="Zhao S."/>
            <person name="Lieberman T.D."/>
            <person name="Swanson P.K."/>
            <person name="Smith M."/>
            <person name="Roesemann S."/>
            <person name="Alexander J.E."/>
            <person name="Rich S.A."/>
            <person name="Livny J."/>
            <person name="Vlamakis H."/>
            <person name="Clish C."/>
            <person name="Bullock K."/>
            <person name="Deik A."/>
            <person name="Scott J."/>
            <person name="Pierce K.A."/>
            <person name="Xavier R.J."/>
            <person name="Alm E.J."/>
        </authorList>
    </citation>
    <scope>NUCLEOTIDE SEQUENCE [LARGE SCALE GENOMIC DNA]</scope>
    <source>
        <strain evidence="2 3">BIOML-A10</strain>
    </source>
</reference>
<protein>
    <submittedName>
        <fullName evidence="2">Uncharacterized protein</fullName>
    </submittedName>
</protein>